<dbReference type="EMBL" id="MFJK01000011">
    <property type="protein sequence ID" value="OGG18958.1"/>
    <property type="molecule type" value="Genomic_DNA"/>
</dbReference>
<evidence type="ECO:0000256" key="1">
    <source>
        <dbReference type="SAM" id="Phobius"/>
    </source>
</evidence>
<protein>
    <recommendedName>
        <fullName evidence="4">EamA domain-containing protein</fullName>
    </recommendedName>
</protein>
<sequence>MPKKRTLTDYSYWPQVAIALSQVTFGLAWVSIFAPVDTDKITLIIFNLVATAGLLFFGHQLSKRK</sequence>
<dbReference type="Proteomes" id="UP000177871">
    <property type="component" value="Unassembled WGS sequence"/>
</dbReference>
<dbReference type="AlphaFoldDB" id="A0A1F6A2Q7"/>
<comment type="caution">
    <text evidence="2">The sequence shown here is derived from an EMBL/GenBank/DDBJ whole genome shotgun (WGS) entry which is preliminary data.</text>
</comment>
<reference evidence="2 3" key="1">
    <citation type="journal article" date="2016" name="Nat. Commun.">
        <title>Thousands of microbial genomes shed light on interconnected biogeochemical processes in an aquifer system.</title>
        <authorList>
            <person name="Anantharaman K."/>
            <person name="Brown C.T."/>
            <person name="Hug L.A."/>
            <person name="Sharon I."/>
            <person name="Castelle C.J."/>
            <person name="Probst A.J."/>
            <person name="Thomas B.C."/>
            <person name="Singh A."/>
            <person name="Wilkins M.J."/>
            <person name="Karaoz U."/>
            <person name="Brodie E.L."/>
            <person name="Williams K.H."/>
            <person name="Hubbard S.S."/>
            <person name="Banfield J.F."/>
        </authorList>
    </citation>
    <scope>NUCLEOTIDE SEQUENCE [LARGE SCALE GENOMIC DNA]</scope>
</reference>
<keyword evidence="1" id="KW-0472">Membrane</keyword>
<keyword evidence="1" id="KW-1133">Transmembrane helix</keyword>
<proteinExistence type="predicted"/>
<evidence type="ECO:0000313" key="2">
    <source>
        <dbReference type="EMBL" id="OGG18958.1"/>
    </source>
</evidence>
<evidence type="ECO:0008006" key="4">
    <source>
        <dbReference type="Google" id="ProtNLM"/>
    </source>
</evidence>
<feature type="transmembrane region" description="Helical" evidence="1">
    <location>
        <begin position="40"/>
        <end position="58"/>
    </location>
</feature>
<feature type="transmembrane region" description="Helical" evidence="1">
    <location>
        <begin position="12"/>
        <end position="34"/>
    </location>
</feature>
<name>A0A1F6A2Q7_9BACT</name>
<accession>A0A1F6A2Q7</accession>
<keyword evidence="1" id="KW-0812">Transmembrane</keyword>
<gene>
    <name evidence="2" type="ORF">A2721_02355</name>
</gene>
<organism evidence="2 3">
    <name type="scientific">Candidatus Gottesmanbacteria bacterium RIFCSPHIGHO2_01_FULL_47_48</name>
    <dbReference type="NCBI Taxonomy" id="1798381"/>
    <lineage>
        <taxon>Bacteria</taxon>
        <taxon>Candidatus Gottesmaniibacteriota</taxon>
    </lineage>
</organism>
<evidence type="ECO:0000313" key="3">
    <source>
        <dbReference type="Proteomes" id="UP000177871"/>
    </source>
</evidence>